<sequence>MPRTCAVAIVAPAAPICPCEIRIEQTCIIAHDVDLNHRRGDQLLRHPCRARRNAAP</sequence>
<evidence type="ECO:0000313" key="2">
    <source>
        <dbReference type="Proteomes" id="UP000057134"/>
    </source>
</evidence>
<dbReference type="AlphaFoldDB" id="A0A0N9XCE6"/>
<organism evidence="1 2">
    <name type="scientific">Mycolicibacterium fortuitum</name>
    <name type="common">Mycobacterium fortuitum</name>
    <dbReference type="NCBI Taxonomy" id="1766"/>
    <lineage>
        <taxon>Bacteria</taxon>
        <taxon>Bacillati</taxon>
        <taxon>Actinomycetota</taxon>
        <taxon>Actinomycetes</taxon>
        <taxon>Mycobacteriales</taxon>
        <taxon>Mycobacteriaceae</taxon>
        <taxon>Mycolicibacterium</taxon>
    </lineage>
</organism>
<evidence type="ECO:0000313" key="1">
    <source>
        <dbReference type="EMBL" id="ALI26324.1"/>
    </source>
</evidence>
<accession>A0A0N9XCE6</accession>
<dbReference type="Proteomes" id="UP000057134">
    <property type="component" value="Chromosome"/>
</dbReference>
<gene>
    <name evidence="1" type="ORF">XA26_24810</name>
</gene>
<name>A0A0N9XCE6_MYCFO</name>
<reference evidence="1 2" key="1">
    <citation type="journal article" date="2015" name="MBio">
        <title>Enzymatic Degradation of Phenazines Can Generate Energy and Protect Sensitive Organisms from Toxicity.</title>
        <authorList>
            <person name="Costa K.C."/>
            <person name="Bergkessel M."/>
            <person name="Saunders S."/>
            <person name="Korlach J."/>
            <person name="Newman D.K."/>
        </authorList>
    </citation>
    <scope>NUCLEOTIDE SEQUENCE [LARGE SCALE GENOMIC DNA]</scope>
    <source>
        <strain evidence="1 2">CT6</strain>
    </source>
</reference>
<protein>
    <submittedName>
        <fullName evidence="1">Uncharacterized protein</fullName>
    </submittedName>
</protein>
<keyword evidence="2" id="KW-1185">Reference proteome</keyword>
<dbReference type="EMBL" id="CP011269">
    <property type="protein sequence ID" value="ALI26324.1"/>
    <property type="molecule type" value="Genomic_DNA"/>
</dbReference>
<dbReference type="KEGG" id="mft:XA26_24810"/>
<proteinExistence type="predicted"/>